<proteinExistence type="inferred from homology"/>
<organism evidence="4 5">
    <name type="scientific">Desulfatibacillum alkenivorans DSM 16219</name>
    <dbReference type="NCBI Taxonomy" id="1121393"/>
    <lineage>
        <taxon>Bacteria</taxon>
        <taxon>Pseudomonadati</taxon>
        <taxon>Thermodesulfobacteriota</taxon>
        <taxon>Desulfobacteria</taxon>
        <taxon>Desulfobacterales</taxon>
        <taxon>Desulfatibacillaceae</taxon>
        <taxon>Desulfatibacillum</taxon>
    </lineage>
</organism>
<evidence type="ECO:0000259" key="2">
    <source>
        <dbReference type="Pfam" id="PF00156"/>
    </source>
</evidence>
<dbReference type="RefSeq" id="WP_073474562.1">
    <property type="nucleotide sequence ID" value="NZ_FQZU01000006.1"/>
</dbReference>
<reference evidence="5" key="1">
    <citation type="submission" date="2016-11" db="EMBL/GenBank/DDBJ databases">
        <authorList>
            <person name="Varghese N."/>
            <person name="Submissions S."/>
        </authorList>
    </citation>
    <scope>NUCLEOTIDE SEQUENCE [LARGE SCALE GENOMIC DNA]</scope>
    <source>
        <strain evidence="5">DSM 16219</strain>
    </source>
</reference>
<gene>
    <name evidence="4" type="ORF">SAMN02745216_01510</name>
</gene>
<sequence length="252" mass="27389">MLTASVNILKNAFLDALYPPKCAACGEFIPEAPPSPFPKFLCPDCLMDYAPAVSPLCLKCGMPFVSPEGPDHLCGGCLEKKNRFNMARAAGVYDGPLRTAIHRLKYNQKTALAPPMGGMLEQAYMDHYGPGCADLAVPVPLHKKRLRQRGFNQALVLVKHWGRNNGQFPPVEARALARVRWTQTQAGLKAKERAKNIRGAFAVVRPDLVRGKNVLLVDDVFTTGATANECAKALLKAGAKKVDVLTLAVVVR</sequence>
<dbReference type="InterPro" id="IPR029057">
    <property type="entry name" value="PRTase-like"/>
</dbReference>
<feature type="domain" description="Double zinc ribbon" evidence="3">
    <location>
        <begin position="13"/>
        <end position="78"/>
    </location>
</feature>
<dbReference type="InterPro" id="IPR044005">
    <property type="entry name" value="DZR_2"/>
</dbReference>
<dbReference type="PANTHER" id="PTHR47505">
    <property type="entry name" value="DNA UTILIZATION PROTEIN YHGH"/>
    <property type="match status" value="1"/>
</dbReference>
<dbReference type="SUPFAM" id="SSF53271">
    <property type="entry name" value="PRTase-like"/>
    <property type="match status" value="1"/>
</dbReference>
<comment type="similarity">
    <text evidence="1">Belongs to the ComF/GntX family.</text>
</comment>
<feature type="domain" description="Phosphoribosyltransferase" evidence="2">
    <location>
        <begin position="177"/>
        <end position="247"/>
    </location>
</feature>
<dbReference type="STRING" id="1121393.SAMN02745216_01510"/>
<evidence type="ECO:0000259" key="3">
    <source>
        <dbReference type="Pfam" id="PF18912"/>
    </source>
</evidence>
<name>A0A1M6IK98_9BACT</name>
<dbReference type="InterPro" id="IPR051910">
    <property type="entry name" value="ComF/GntX_DNA_util-trans"/>
</dbReference>
<evidence type="ECO:0000256" key="1">
    <source>
        <dbReference type="ARBA" id="ARBA00008007"/>
    </source>
</evidence>
<keyword evidence="5" id="KW-1185">Reference proteome</keyword>
<dbReference type="CDD" id="cd06223">
    <property type="entry name" value="PRTases_typeI"/>
    <property type="match status" value="1"/>
</dbReference>
<dbReference type="Gene3D" id="3.40.50.2020">
    <property type="match status" value="1"/>
</dbReference>
<protein>
    <submittedName>
        <fullName evidence="4">ComF family protein</fullName>
    </submittedName>
</protein>
<dbReference type="PANTHER" id="PTHR47505:SF1">
    <property type="entry name" value="DNA UTILIZATION PROTEIN YHGH"/>
    <property type="match status" value="1"/>
</dbReference>
<dbReference type="EMBL" id="FQZU01000006">
    <property type="protein sequence ID" value="SHJ34896.1"/>
    <property type="molecule type" value="Genomic_DNA"/>
</dbReference>
<dbReference type="Proteomes" id="UP000183994">
    <property type="component" value="Unassembled WGS sequence"/>
</dbReference>
<accession>A0A1M6IK98</accession>
<evidence type="ECO:0000313" key="5">
    <source>
        <dbReference type="Proteomes" id="UP000183994"/>
    </source>
</evidence>
<dbReference type="AlphaFoldDB" id="A0A1M6IK98"/>
<dbReference type="Pfam" id="PF18912">
    <property type="entry name" value="DZR_2"/>
    <property type="match status" value="1"/>
</dbReference>
<dbReference type="Pfam" id="PF00156">
    <property type="entry name" value="Pribosyltran"/>
    <property type="match status" value="1"/>
</dbReference>
<dbReference type="InterPro" id="IPR000836">
    <property type="entry name" value="PRTase_dom"/>
</dbReference>
<evidence type="ECO:0000313" key="4">
    <source>
        <dbReference type="EMBL" id="SHJ34896.1"/>
    </source>
</evidence>